<dbReference type="AlphaFoldDB" id="A0A919PBG2"/>
<evidence type="ECO:0000313" key="3">
    <source>
        <dbReference type="Proteomes" id="UP000642125"/>
    </source>
</evidence>
<evidence type="ECO:0000259" key="1">
    <source>
        <dbReference type="Pfam" id="PF12680"/>
    </source>
</evidence>
<dbReference type="Pfam" id="PF12680">
    <property type="entry name" value="SnoaL_2"/>
    <property type="match status" value="1"/>
</dbReference>
<dbReference type="RefSeq" id="WP_203667605.1">
    <property type="nucleotide sequence ID" value="NZ_BONO01000005.1"/>
</dbReference>
<dbReference type="Gene3D" id="3.10.450.50">
    <property type="match status" value="1"/>
</dbReference>
<feature type="domain" description="SnoaL-like" evidence="1">
    <location>
        <begin position="16"/>
        <end position="112"/>
    </location>
</feature>
<organism evidence="2 3">
    <name type="scientific">Cellulomonas pakistanensis</name>
    <dbReference type="NCBI Taxonomy" id="992287"/>
    <lineage>
        <taxon>Bacteria</taxon>
        <taxon>Bacillati</taxon>
        <taxon>Actinomycetota</taxon>
        <taxon>Actinomycetes</taxon>
        <taxon>Micrococcales</taxon>
        <taxon>Cellulomonadaceae</taxon>
        <taxon>Cellulomonas</taxon>
    </lineage>
</organism>
<dbReference type="SUPFAM" id="SSF54427">
    <property type="entry name" value="NTF2-like"/>
    <property type="match status" value="1"/>
</dbReference>
<comment type="caution">
    <text evidence="2">The sequence shown here is derived from an EMBL/GenBank/DDBJ whole genome shotgun (WGS) entry which is preliminary data.</text>
</comment>
<sequence>MTAPTSIRPDDLPVTIRAYLAAHAAREADAALRTFTPTAVVVDDGVTYRGHQEVRRFLTRAGSEFTFTTTLVGAERVDDAHWVATHHLEGDFPGGVVDLRYRFTLADDLIAELVIAP</sequence>
<reference evidence="2" key="1">
    <citation type="submission" date="2021-01" db="EMBL/GenBank/DDBJ databases">
        <title>Whole genome shotgun sequence of Cellulomonas pakistanensis NBRC 110800.</title>
        <authorList>
            <person name="Komaki H."/>
            <person name="Tamura T."/>
        </authorList>
    </citation>
    <scope>NUCLEOTIDE SEQUENCE</scope>
    <source>
        <strain evidence="2">NBRC 110800</strain>
    </source>
</reference>
<dbReference type="EMBL" id="BONO01000005">
    <property type="protein sequence ID" value="GIG35557.1"/>
    <property type="molecule type" value="Genomic_DNA"/>
</dbReference>
<evidence type="ECO:0000313" key="2">
    <source>
        <dbReference type="EMBL" id="GIG35557.1"/>
    </source>
</evidence>
<accession>A0A919PBG2</accession>
<name>A0A919PBG2_9CELL</name>
<dbReference type="InterPro" id="IPR032710">
    <property type="entry name" value="NTF2-like_dom_sf"/>
</dbReference>
<dbReference type="Proteomes" id="UP000642125">
    <property type="component" value="Unassembled WGS sequence"/>
</dbReference>
<gene>
    <name evidence="2" type="ORF">Cpa01nite_09380</name>
</gene>
<dbReference type="InterPro" id="IPR037401">
    <property type="entry name" value="SnoaL-like"/>
</dbReference>
<proteinExistence type="predicted"/>
<protein>
    <recommendedName>
        <fullName evidence="1">SnoaL-like domain-containing protein</fullName>
    </recommendedName>
</protein>
<keyword evidence="3" id="KW-1185">Reference proteome</keyword>